<organism evidence="2 3">
    <name type="scientific">Halorubrum salinarum</name>
    <dbReference type="NCBI Taxonomy" id="2739057"/>
    <lineage>
        <taxon>Archaea</taxon>
        <taxon>Methanobacteriati</taxon>
        <taxon>Methanobacteriota</taxon>
        <taxon>Stenosarchaea group</taxon>
        <taxon>Halobacteria</taxon>
        <taxon>Halobacteriales</taxon>
        <taxon>Haloferacaceae</taxon>
        <taxon>Halorubrum</taxon>
    </lineage>
</organism>
<keyword evidence="1" id="KW-0472">Membrane</keyword>
<dbReference type="EMBL" id="CP053941">
    <property type="protein sequence ID" value="QKG93277.1"/>
    <property type="molecule type" value="Genomic_DNA"/>
</dbReference>
<dbReference type="AlphaFoldDB" id="A0A7D4BQT7"/>
<accession>A0A7D4BQT7</accession>
<protein>
    <submittedName>
        <fullName evidence="2">Uncharacterized protein</fullName>
    </submittedName>
</protein>
<evidence type="ECO:0000313" key="2">
    <source>
        <dbReference type="EMBL" id="QKG93277.1"/>
    </source>
</evidence>
<gene>
    <name evidence="2" type="ORF">HPS36_10510</name>
</gene>
<keyword evidence="1" id="KW-1133">Transmembrane helix</keyword>
<dbReference type="GeneID" id="55595438"/>
<keyword evidence="3" id="KW-1185">Reference proteome</keyword>
<dbReference type="Pfam" id="PF25949">
    <property type="entry name" value="DUF7987"/>
    <property type="match status" value="1"/>
</dbReference>
<sequence>MVSRENAIILLFMAAGLALAYGARVVTDLGDRLLIGVLLLVAVVAPQLVIGYVDGAESA</sequence>
<evidence type="ECO:0000313" key="3">
    <source>
        <dbReference type="Proteomes" id="UP000505020"/>
    </source>
</evidence>
<dbReference type="RefSeq" id="WP_173230100.1">
    <property type="nucleotide sequence ID" value="NZ_CP053941.1"/>
</dbReference>
<dbReference type="KEGG" id="hsai:HPS36_10510"/>
<name>A0A7D4BQT7_9EURY</name>
<keyword evidence="1" id="KW-0812">Transmembrane</keyword>
<dbReference type="InterPro" id="IPR058293">
    <property type="entry name" value="DUF7987"/>
</dbReference>
<reference evidence="2 3" key="1">
    <citation type="submission" date="2020-05" db="EMBL/GenBank/DDBJ databases">
        <title>Halorubrum RHB-C sp.nov., an extremely halophilic archaeon isolated from solar salt farm.</title>
        <authorList>
            <person name="Ho H."/>
            <person name="Danganan R.E."/>
            <person name="Dedeles G.R."/>
            <person name="Kim S.-G."/>
        </authorList>
    </citation>
    <scope>NUCLEOTIDE SEQUENCE [LARGE SCALE GENOMIC DNA]</scope>
    <source>
        <strain evidence="2 3">RHB-C</strain>
    </source>
</reference>
<dbReference type="Proteomes" id="UP000505020">
    <property type="component" value="Chromosome"/>
</dbReference>
<proteinExistence type="predicted"/>
<evidence type="ECO:0000256" key="1">
    <source>
        <dbReference type="SAM" id="Phobius"/>
    </source>
</evidence>
<feature type="transmembrane region" description="Helical" evidence="1">
    <location>
        <begin position="32"/>
        <end position="53"/>
    </location>
</feature>